<reference evidence="1 2" key="1">
    <citation type="submission" date="2016-10" db="EMBL/GenBank/DDBJ databases">
        <title>Comparative genome analysis of multiple Pseudomonas spp. focuses on biocontrol and plant growth promoting traits.</title>
        <authorList>
            <person name="Tao X.-Y."/>
            <person name="Taylor C.G."/>
        </authorList>
    </citation>
    <scope>NUCLEOTIDE SEQUENCE [LARGE SCALE GENOMIC DNA]</scope>
    <source>
        <strain evidence="1 2">36B3</strain>
    </source>
</reference>
<sequence length="65" mass="7153">MKDKKRRAKLEQIVGYHAEALRLAGGISANQRRFIEVAVKYGKELEPDGCLAGGGSQVKNPKEKN</sequence>
<accession>A0A423NXT0</accession>
<protein>
    <submittedName>
        <fullName evidence="1">Uncharacterized protein</fullName>
    </submittedName>
</protein>
<evidence type="ECO:0000313" key="1">
    <source>
        <dbReference type="EMBL" id="ROO03035.1"/>
    </source>
</evidence>
<gene>
    <name evidence="1" type="ORF">BK674_01595</name>
</gene>
<dbReference type="RefSeq" id="WP_123417740.1">
    <property type="nucleotide sequence ID" value="NZ_MOCA01000001.1"/>
</dbReference>
<proteinExistence type="predicted"/>
<evidence type="ECO:0000313" key="2">
    <source>
        <dbReference type="Proteomes" id="UP000284207"/>
    </source>
</evidence>
<dbReference type="Proteomes" id="UP000284207">
    <property type="component" value="Unassembled WGS sequence"/>
</dbReference>
<comment type="caution">
    <text evidence="1">The sequence shown here is derived from an EMBL/GenBank/DDBJ whole genome shotgun (WGS) entry which is preliminary data.</text>
</comment>
<dbReference type="AlphaFoldDB" id="A0A423NXT0"/>
<dbReference type="EMBL" id="MOCA01000001">
    <property type="protein sequence ID" value="ROO03035.1"/>
    <property type="molecule type" value="Genomic_DNA"/>
</dbReference>
<name>A0A423NXT0_9PSED</name>
<organism evidence="1 2">
    <name type="scientific">Pseudomonas moraviensis</name>
    <dbReference type="NCBI Taxonomy" id="321662"/>
    <lineage>
        <taxon>Bacteria</taxon>
        <taxon>Pseudomonadati</taxon>
        <taxon>Pseudomonadota</taxon>
        <taxon>Gammaproteobacteria</taxon>
        <taxon>Pseudomonadales</taxon>
        <taxon>Pseudomonadaceae</taxon>
        <taxon>Pseudomonas</taxon>
    </lineage>
</organism>